<keyword evidence="4" id="KW-1185">Reference proteome</keyword>
<comment type="caution">
    <text evidence="3">The sequence shown here is derived from an EMBL/GenBank/DDBJ whole genome shotgun (WGS) entry which is preliminary data.</text>
</comment>
<dbReference type="Pfam" id="PF03476">
    <property type="entry name" value="MOSC_N"/>
    <property type="match status" value="1"/>
</dbReference>
<sequence length="415" mass="46369">MKVSQLYVYPIKSLRPTSLKEGVLTSLGLEYDRHFMLLKVTSTENGPTLKNMHVPHFPEMSLFQTDIEYPTSTTAGKVLVTYTPPDSESRRLEIPLKPSTKTLNPLAITMHQSPTTGYDMGAVYNDWFSDCFGYPVILAYLGPHSREVLGTLGPTRTSIRHLRGKWELSILGLVAILVTVFNGYRQLRAEVVGGILVASILGIGGLNYFRPGDRITFADCAPYLVISETSVNDVSARLGGEEMDRTKFRPNIVVSGAEEAFEEDFWRALRIGQARLLLTGNCIRCQSLNVDYGTGKMGVGESGSVLKKLMKDRRVDLGARFSPVFGRYSFLERGLGVCLRIGDEVEVAERADTRSILGMSLFSLLGLLTVIRLAWVDELIIRLEGWKVGKVILYTLYSTLLVYYTMDQPWNRTEV</sequence>
<organism evidence="3 4">
    <name type="scientific">Penicillium olsonii</name>
    <dbReference type="NCBI Taxonomy" id="99116"/>
    <lineage>
        <taxon>Eukaryota</taxon>
        <taxon>Fungi</taxon>
        <taxon>Dikarya</taxon>
        <taxon>Ascomycota</taxon>
        <taxon>Pezizomycotina</taxon>
        <taxon>Eurotiomycetes</taxon>
        <taxon>Eurotiomycetidae</taxon>
        <taxon>Eurotiales</taxon>
        <taxon>Aspergillaceae</taxon>
        <taxon>Penicillium</taxon>
    </lineage>
</organism>
<dbReference type="GO" id="GO:0030151">
    <property type="term" value="F:molybdenum ion binding"/>
    <property type="evidence" value="ECO:0007669"/>
    <property type="project" value="InterPro"/>
</dbReference>
<dbReference type="PROSITE" id="PS51340">
    <property type="entry name" value="MOSC"/>
    <property type="match status" value="1"/>
</dbReference>
<dbReference type="InterPro" id="IPR005302">
    <property type="entry name" value="MoCF_Sase_C"/>
</dbReference>
<gene>
    <name evidence="3" type="ORF">POLS_LOCUS569</name>
</gene>
<keyword evidence="1" id="KW-0472">Membrane</keyword>
<evidence type="ECO:0000259" key="2">
    <source>
        <dbReference type="PROSITE" id="PS51340"/>
    </source>
</evidence>
<feature type="transmembrane region" description="Helical" evidence="1">
    <location>
        <begin position="166"/>
        <end position="185"/>
    </location>
</feature>
<accession>A0A9W4HB26</accession>
<proteinExistence type="predicted"/>
<dbReference type="GO" id="GO:0030170">
    <property type="term" value="F:pyridoxal phosphate binding"/>
    <property type="evidence" value="ECO:0007669"/>
    <property type="project" value="InterPro"/>
</dbReference>
<dbReference type="Proteomes" id="UP001153618">
    <property type="component" value="Unassembled WGS sequence"/>
</dbReference>
<dbReference type="AlphaFoldDB" id="A0A9W4HB26"/>
<dbReference type="SUPFAM" id="SSF50800">
    <property type="entry name" value="PK beta-barrel domain-like"/>
    <property type="match status" value="1"/>
</dbReference>
<dbReference type="SUPFAM" id="SSF141673">
    <property type="entry name" value="MOSC N-terminal domain-like"/>
    <property type="match status" value="1"/>
</dbReference>
<dbReference type="EMBL" id="CAJVOS010000007">
    <property type="protein sequence ID" value="CAG7954551.1"/>
    <property type="molecule type" value="Genomic_DNA"/>
</dbReference>
<protein>
    <recommendedName>
        <fullName evidence="2">MOSC domain-containing protein</fullName>
    </recommendedName>
</protein>
<evidence type="ECO:0000256" key="1">
    <source>
        <dbReference type="SAM" id="Phobius"/>
    </source>
</evidence>
<dbReference type="InterPro" id="IPR011037">
    <property type="entry name" value="Pyrv_Knase-like_insert_dom_sf"/>
</dbReference>
<name>A0A9W4HB26_PENOL</name>
<reference evidence="3" key="1">
    <citation type="submission" date="2021-07" db="EMBL/GenBank/DDBJ databases">
        <authorList>
            <person name="Branca A.L. A."/>
        </authorList>
    </citation>
    <scope>NUCLEOTIDE SEQUENCE</scope>
</reference>
<evidence type="ECO:0000313" key="3">
    <source>
        <dbReference type="EMBL" id="CAG7954551.1"/>
    </source>
</evidence>
<dbReference type="PANTHER" id="PTHR14237:SF34">
    <property type="entry name" value="MOSC DOMAIN PROTEIN (AFU_ORTHOLOGUE AFUA_2G07820)"/>
    <property type="match status" value="1"/>
</dbReference>
<keyword evidence="1" id="KW-1133">Transmembrane helix</keyword>
<feature type="transmembrane region" description="Helical" evidence="1">
    <location>
        <begin position="388"/>
        <end position="406"/>
    </location>
</feature>
<keyword evidence="1" id="KW-0812">Transmembrane</keyword>
<feature type="transmembrane region" description="Helical" evidence="1">
    <location>
        <begin position="191"/>
        <end position="209"/>
    </location>
</feature>
<dbReference type="Pfam" id="PF03473">
    <property type="entry name" value="MOSC"/>
    <property type="match status" value="1"/>
</dbReference>
<evidence type="ECO:0000313" key="4">
    <source>
        <dbReference type="Proteomes" id="UP001153618"/>
    </source>
</evidence>
<dbReference type="GO" id="GO:0003824">
    <property type="term" value="F:catalytic activity"/>
    <property type="evidence" value="ECO:0007669"/>
    <property type="project" value="InterPro"/>
</dbReference>
<feature type="transmembrane region" description="Helical" evidence="1">
    <location>
        <begin position="356"/>
        <end position="376"/>
    </location>
</feature>
<dbReference type="InterPro" id="IPR005303">
    <property type="entry name" value="MOCOS_middle"/>
</dbReference>
<dbReference type="OrthoDB" id="17255at2759"/>
<dbReference type="PANTHER" id="PTHR14237">
    <property type="entry name" value="MOLYBDOPTERIN COFACTOR SULFURASE MOSC"/>
    <property type="match status" value="1"/>
</dbReference>
<feature type="domain" description="MOSC" evidence="2">
    <location>
        <begin position="184"/>
        <end position="348"/>
    </location>
</feature>